<dbReference type="KEGG" id="mlr:MELLADRAFT_87337"/>
<dbReference type="InParanoid" id="F4RMW5"/>
<evidence type="ECO:0000313" key="3">
    <source>
        <dbReference type="Proteomes" id="UP000001072"/>
    </source>
</evidence>
<dbReference type="EMBL" id="GL883109">
    <property type="protein sequence ID" value="EGG06312.1"/>
    <property type="molecule type" value="Genomic_DNA"/>
</dbReference>
<dbReference type="Proteomes" id="UP000001072">
    <property type="component" value="Unassembled WGS sequence"/>
</dbReference>
<protein>
    <submittedName>
        <fullName evidence="2">Secreted protein</fullName>
    </submittedName>
</protein>
<evidence type="ECO:0000256" key="1">
    <source>
        <dbReference type="SAM" id="SignalP"/>
    </source>
</evidence>
<dbReference type="RefSeq" id="XP_007410550.1">
    <property type="nucleotide sequence ID" value="XM_007410488.1"/>
</dbReference>
<reference evidence="3" key="1">
    <citation type="journal article" date="2011" name="Proc. Natl. Acad. Sci. U.S.A.">
        <title>Obligate biotrophy features unraveled by the genomic analysis of rust fungi.</title>
        <authorList>
            <person name="Duplessis S."/>
            <person name="Cuomo C.A."/>
            <person name="Lin Y.-C."/>
            <person name="Aerts A."/>
            <person name="Tisserant E."/>
            <person name="Veneault-Fourrey C."/>
            <person name="Joly D.L."/>
            <person name="Hacquard S."/>
            <person name="Amselem J."/>
            <person name="Cantarel B.L."/>
            <person name="Chiu R."/>
            <person name="Coutinho P.M."/>
            <person name="Feau N."/>
            <person name="Field M."/>
            <person name="Frey P."/>
            <person name="Gelhaye E."/>
            <person name="Goldberg J."/>
            <person name="Grabherr M.G."/>
            <person name="Kodira C.D."/>
            <person name="Kohler A."/>
            <person name="Kuees U."/>
            <person name="Lindquist E.A."/>
            <person name="Lucas S.M."/>
            <person name="Mago R."/>
            <person name="Mauceli E."/>
            <person name="Morin E."/>
            <person name="Murat C."/>
            <person name="Pangilinan J.L."/>
            <person name="Park R."/>
            <person name="Pearson M."/>
            <person name="Quesneville H."/>
            <person name="Rouhier N."/>
            <person name="Sakthikumar S."/>
            <person name="Salamov A.A."/>
            <person name="Schmutz J."/>
            <person name="Selles B."/>
            <person name="Shapiro H."/>
            <person name="Tanguay P."/>
            <person name="Tuskan G.A."/>
            <person name="Henrissat B."/>
            <person name="Van de Peer Y."/>
            <person name="Rouze P."/>
            <person name="Ellis J.G."/>
            <person name="Dodds P.N."/>
            <person name="Schein J.E."/>
            <person name="Zhong S."/>
            <person name="Hamelin R.C."/>
            <person name="Grigoriev I.V."/>
            <person name="Szabo L.J."/>
            <person name="Martin F."/>
        </authorList>
    </citation>
    <scope>NUCLEOTIDE SEQUENCE [LARGE SCALE GENOMIC DNA]</scope>
    <source>
        <strain evidence="3">98AG31 / pathotype 3-4-7</strain>
    </source>
</reference>
<dbReference type="GeneID" id="18934478"/>
<proteinExistence type="predicted"/>
<gene>
    <name evidence="2" type="ORF">MELLADRAFT_87337</name>
</gene>
<dbReference type="VEuPathDB" id="FungiDB:MELLADRAFT_87337"/>
<keyword evidence="3" id="KW-1185">Reference proteome</keyword>
<accession>F4RMW5</accession>
<dbReference type="HOGENOM" id="CLU_1454747_0_0_1"/>
<keyword evidence="1" id="KW-0732">Signal</keyword>
<dbReference type="AlphaFoldDB" id="F4RMW5"/>
<sequence>MKTIVAIIILSQVLVIFGEPNNHDTLSARSSGFEKDPGSTSFVKRKHEKRQAPVLPGMMTCFITTTLRLSGFAADCYDAIAFLYDPSYPPCAICRTCVVYPLDGEEKPLAGLHDEQGNILPPKLTQPEMNSGYDAKFAGKGYDGSPNCDNYVLPEGVQLTDPDHVPKPGTYYSPFLMSTMSGQGDACMACNATLTKQVFDQGG</sequence>
<organism evidence="3">
    <name type="scientific">Melampsora larici-populina (strain 98AG31 / pathotype 3-4-7)</name>
    <name type="common">Poplar leaf rust fungus</name>
    <dbReference type="NCBI Taxonomy" id="747676"/>
    <lineage>
        <taxon>Eukaryota</taxon>
        <taxon>Fungi</taxon>
        <taxon>Dikarya</taxon>
        <taxon>Basidiomycota</taxon>
        <taxon>Pucciniomycotina</taxon>
        <taxon>Pucciniomycetes</taxon>
        <taxon>Pucciniales</taxon>
        <taxon>Melampsoraceae</taxon>
        <taxon>Melampsora</taxon>
    </lineage>
</organism>
<name>F4RMW5_MELLP</name>
<feature type="chain" id="PRO_5003315284" evidence="1">
    <location>
        <begin position="19"/>
        <end position="203"/>
    </location>
</feature>
<evidence type="ECO:0000313" key="2">
    <source>
        <dbReference type="EMBL" id="EGG06312.1"/>
    </source>
</evidence>
<feature type="signal peptide" evidence="1">
    <location>
        <begin position="1"/>
        <end position="18"/>
    </location>
</feature>